<dbReference type="VEuPathDB" id="PiroplasmaDB:TA20895"/>
<accession>A0A3B0MJI6</accession>
<feature type="domain" description="Wbp11/ELF5/Saf1 N-terminal" evidence="2">
    <location>
        <begin position="4"/>
        <end position="76"/>
    </location>
</feature>
<feature type="compositionally biased region" description="Polar residues" evidence="1">
    <location>
        <begin position="172"/>
        <end position="190"/>
    </location>
</feature>
<name>A0A3B0MJI6_THEAN</name>
<protein>
    <submittedName>
        <fullName evidence="4">WW domain binding protein 11, putative</fullName>
    </submittedName>
</protein>
<reference evidence="4" key="1">
    <citation type="submission" date="2018-07" db="EMBL/GenBank/DDBJ databases">
        <authorList>
            <person name="Quirk P.G."/>
            <person name="Krulwich T.A."/>
        </authorList>
    </citation>
    <scope>NUCLEOTIDE SEQUENCE</scope>
    <source>
        <strain evidence="4">Anand</strain>
    </source>
</reference>
<evidence type="ECO:0000313" key="3">
    <source>
        <dbReference type="EMBL" id="SVP88575.1"/>
    </source>
</evidence>
<evidence type="ECO:0000259" key="2">
    <source>
        <dbReference type="Pfam" id="PF09429"/>
    </source>
</evidence>
<feature type="region of interest" description="Disordered" evidence="1">
    <location>
        <begin position="171"/>
        <end position="190"/>
    </location>
</feature>
<sequence>MPTPLEVYNKRIKKKEKEKRKKLRYEVRASKKLLEDPENLKKELDELTHKAIIGRIDQDSLERKEKIEKLWEQYTKTKHQKDLEENYQSQSSDDSHSSSDSEDSSDDEKPKCIIEIAGEPKKKPVERRGFHDPETPNDDFAKELFNNIPKLQTKDEGKTIVKGNMSKRVKYNKSNEGNKTGKMNYTPRPSNNTIVANIPYTLNPTPLLPAVLPPVPPPPQFPMVNLGPIPPHMNMFPPPMQPPPMMFPNPSVGPQSVTHNATEEPAETKEKIPLSKYFVPSQLRLNVNILRFYSIEISICNLRDNCLKSVVVSHTNYTLILSPLILFHLHQLESFIVHDLPLINIFCTLQIDPLLFFRNKVIISTHPNISYFFNIICPNLCYKIIFLIKSPFLY</sequence>
<gene>
    <name evidence="3" type="ORF">TAT_000043300</name>
    <name evidence="4" type="ORF">TAV_000042900</name>
</gene>
<evidence type="ECO:0000256" key="1">
    <source>
        <dbReference type="SAM" id="MobiDB-lite"/>
    </source>
</evidence>
<dbReference type="EMBL" id="UIVT01000001">
    <property type="protein sequence ID" value="SVP88575.1"/>
    <property type="molecule type" value="Genomic_DNA"/>
</dbReference>
<feature type="compositionally biased region" description="Basic and acidic residues" evidence="1">
    <location>
        <begin position="107"/>
        <end position="140"/>
    </location>
</feature>
<dbReference type="Pfam" id="PF09429">
    <property type="entry name" value="Wbp11"/>
    <property type="match status" value="1"/>
</dbReference>
<proteinExistence type="predicted"/>
<organism evidence="4">
    <name type="scientific">Theileria annulata</name>
    <dbReference type="NCBI Taxonomy" id="5874"/>
    <lineage>
        <taxon>Eukaryota</taxon>
        <taxon>Sar</taxon>
        <taxon>Alveolata</taxon>
        <taxon>Apicomplexa</taxon>
        <taxon>Aconoidasida</taxon>
        <taxon>Piroplasmida</taxon>
        <taxon>Theileriidae</taxon>
        <taxon>Theileria</taxon>
    </lineage>
</organism>
<dbReference type="EMBL" id="UIVS01000001">
    <property type="protein sequence ID" value="SVP89732.1"/>
    <property type="molecule type" value="Genomic_DNA"/>
</dbReference>
<evidence type="ECO:0000313" key="4">
    <source>
        <dbReference type="EMBL" id="SVP89732.1"/>
    </source>
</evidence>
<dbReference type="InterPro" id="IPR019007">
    <property type="entry name" value="Wbp11/ELF5/Saf1_N"/>
</dbReference>
<dbReference type="GO" id="GO:0006396">
    <property type="term" value="P:RNA processing"/>
    <property type="evidence" value="ECO:0007669"/>
    <property type="project" value="InterPro"/>
</dbReference>
<dbReference type="AlphaFoldDB" id="A0A3B0MJI6"/>
<feature type="region of interest" description="Disordered" evidence="1">
    <location>
        <begin position="77"/>
        <end position="140"/>
    </location>
</feature>